<evidence type="ECO:0000256" key="3">
    <source>
        <dbReference type="ARBA" id="ARBA00023125"/>
    </source>
</evidence>
<dbReference type="RefSeq" id="WP_100160869.1">
    <property type="nucleotide sequence ID" value="NZ_PGTB01000001.1"/>
</dbReference>
<dbReference type="Gene3D" id="3.40.190.290">
    <property type="match status" value="1"/>
</dbReference>
<dbReference type="GO" id="GO:0043565">
    <property type="term" value="F:sequence-specific DNA binding"/>
    <property type="evidence" value="ECO:0007669"/>
    <property type="project" value="TreeGrafter"/>
</dbReference>
<dbReference type="PANTHER" id="PTHR30427">
    <property type="entry name" value="TRANSCRIPTIONAL ACTIVATOR PROTEIN LYSR"/>
    <property type="match status" value="1"/>
</dbReference>
<protein>
    <recommendedName>
        <fullName evidence="5">HTH lysR-type domain-containing protein</fullName>
    </recommendedName>
</protein>
<feature type="domain" description="HTH lysR-type" evidence="5">
    <location>
        <begin position="2"/>
        <end position="59"/>
    </location>
</feature>
<keyword evidence="4" id="KW-0804">Transcription</keyword>
<keyword evidence="2" id="KW-0805">Transcription regulation</keyword>
<evidence type="ECO:0000259" key="5">
    <source>
        <dbReference type="PROSITE" id="PS50931"/>
    </source>
</evidence>
<dbReference type="InterPro" id="IPR036390">
    <property type="entry name" value="WH_DNA-bd_sf"/>
</dbReference>
<dbReference type="GO" id="GO:0003700">
    <property type="term" value="F:DNA-binding transcription factor activity"/>
    <property type="evidence" value="ECO:0007669"/>
    <property type="project" value="InterPro"/>
</dbReference>
<dbReference type="GO" id="GO:0010628">
    <property type="term" value="P:positive regulation of gene expression"/>
    <property type="evidence" value="ECO:0007669"/>
    <property type="project" value="TreeGrafter"/>
</dbReference>
<dbReference type="Gene3D" id="1.10.10.10">
    <property type="entry name" value="Winged helix-like DNA-binding domain superfamily/Winged helix DNA-binding domain"/>
    <property type="match status" value="1"/>
</dbReference>
<dbReference type="PANTHER" id="PTHR30427:SF1">
    <property type="entry name" value="TRANSCRIPTIONAL ACTIVATOR PROTEIN LYSR"/>
    <property type="match status" value="1"/>
</dbReference>
<dbReference type="InterPro" id="IPR036388">
    <property type="entry name" value="WH-like_DNA-bd_sf"/>
</dbReference>
<dbReference type="SUPFAM" id="SSF53850">
    <property type="entry name" value="Periplasmic binding protein-like II"/>
    <property type="match status" value="1"/>
</dbReference>
<dbReference type="Pfam" id="PF03466">
    <property type="entry name" value="LysR_substrate"/>
    <property type="match status" value="1"/>
</dbReference>
<sequence>MISARQLEVLSTVIEVGTTARAAELLSVSQPAISNMIRHTEDLIGFPLFMREHGRLTPTKEALHIAQEAQHLFMQQNRIANIIDELRGGTIGRLSIIATPSVGHGVLPRVLGQFIKARPKLQLSIELGSQDEIIRKLGSGRVDLGLSITPPRHSAVSVREIANGQLMCVCSADHVLALQEVVSISSLNHVSHISYASRTPLGQMIDAMFSERGLERRYFCEVRHTATALEMVRNGLGVALVDSFAVIGSNGGDIAVRPTKPSLPLKLYGLTSNMFPTTNLTMQFQHFLADYLKSHDESGSGEAVDAARL</sequence>
<dbReference type="EMBL" id="PGTB01000001">
    <property type="protein sequence ID" value="PJE38741.1"/>
    <property type="molecule type" value="Genomic_DNA"/>
</dbReference>
<dbReference type="OrthoDB" id="9815174at2"/>
<keyword evidence="3" id="KW-0238">DNA-binding</keyword>
<reference evidence="6 7" key="1">
    <citation type="journal article" date="2018" name="Int. J. Syst. Evol. Microbiol.">
        <title>Pseudooceanicola lipolyticus sp. nov., a marine alphaproteobacterium, reclassification of Oceanicola flagellatus as Pseudooceanicola flagellatus comb. nov. and emended description of the genus Pseudooceanicola.</title>
        <authorList>
            <person name="Huang M.-M."/>
            <person name="Guo L.-L."/>
            <person name="Wu Y.-H."/>
            <person name="Lai Q.-L."/>
            <person name="Shao Z.-Z."/>
            <person name="Wang C.-S."/>
            <person name="Wu M."/>
            <person name="Xu X.-W."/>
        </authorList>
    </citation>
    <scope>NUCLEOTIDE SEQUENCE [LARGE SCALE GENOMIC DNA]</scope>
    <source>
        <strain evidence="6 7">157</strain>
    </source>
</reference>
<name>A0A2M8J7I9_9RHOB</name>
<proteinExistence type="inferred from homology"/>
<keyword evidence="7" id="KW-1185">Reference proteome</keyword>
<dbReference type="AlphaFoldDB" id="A0A2M8J7I9"/>
<comment type="similarity">
    <text evidence="1">Belongs to the LysR transcriptional regulatory family.</text>
</comment>
<gene>
    <name evidence="6" type="ORF">CVM52_01035</name>
</gene>
<dbReference type="InterPro" id="IPR005119">
    <property type="entry name" value="LysR_subst-bd"/>
</dbReference>
<dbReference type="SUPFAM" id="SSF46785">
    <property type="entry name" value="Winged helix' DNA-binding domain"/>
    <property type="match status" value="1"/>
</dbReference>
<dbReference type="PRINTS" id="PR00039">
    <property type="entry name" value="HTHLYSR"/>
</dbReference>
<dbReference type="PROSITE" id="PS50931">
    <property type="entry name" value="HTH_LYSR"/>
    <property type="match status" value="1"/>
</dbReference>
<dbReference type="Proteomes" id="UP000231553">
    <property type="component" value="Unassembled WGS sequence"/>
</dbReference>
<evidence type="ECO:0000313" key="7">
    <source>
        <dbReference type="Proteomes" id="UP000231553"/>
    </source>
</evidence>
<evidence type="ECO:0000313" key="6">
    <source>
        <dbReference type="EMBL" id="PJE38741.1"/>
    </source>
</evidence>
<organism evidence="6 7">
    <name type="scientific">Pseudooceanicola lipolyticus</name>
    <dbReference type="NCBI Taxonomy" id="2029104"/>
    <lineage>
        <taxon>Bacteria</taxon>
        <taxon>Pseudomonadati</taxon>
        <taxon>Pseudomonadota</taxon>
        <taxon>Alphaproteobacteria</taxon>
        <taxon>Rhodobacterales</taxon>
        <taxon>Paracoccaceae</taxon>
        <taxon>Pseudooceanicola</taxon>
    </lineage>
</organism>
<comment type="caution">
    <text evidence="6">The sequence shown here is derived from an EMBL/GenBank/DDBJ whole genome shotgun (WGS) entry which is preliminary data.</text>
</comment>
<evidence type="ECO:0000256" key="4">
    <source>
        <dbReference type="ARBA" id="ARBA00023163"/>
    </source>
</evidence>
<accession>A0A2M8J7I9</accession>
<dbReference type="InterPro" id="IPR000847">
    <property type="entry name" value="LysR_HTH_N"/>
</dbReference>
<dbReference type="Pfam" id="PF00126">
    <property type="entry name" value="HTH_1"/>
    <property type="match status" value="1"/>
</dbReference>
<evidence type="ECO:0000256" key="1">
    <source>
        <dbReference type="ARBA" id="ARBA00009437"/>
    </source>
</evidence>
<evidence type="ECO:0000256" key="2">
    <source>
        <dbReference type="ARBA" id="ARBA00023015"/>
    </source>
</evidence>